<dbReference type="Proteomes" id="UP000308760">
    <property type="component" value="Unassembled WGS sequence"/>
</dbReference>
<dbReference type="Pfam" id="PF13377">
    <property type="entry name" value="Peripla_BP_3"/>
    <property type="match status" value="1"/>
</dbReference>
<evidence type="ECO:0000256" key="2">
    <source>
        <dbReference type="ARBA" id="ARBA00023125"/>
    </source>
</evidence>
<dbReference type="SUPFAM" id="SSF47413">
    <property type="entry name" value="lambda repressor-like DNA-binding domains"/>
    <property type="match status" value="1"/>
</dbReference>
<dbReference type="RefSeq" id="WP_136535081.1">
    <property type="nucleotide sequence ID" value="NZ_STGY01000054.1"/>
</dbReference>
<evidence type="ECO:0000256" key="1">
    <source>
        <dbReference type="ARBA" id="ARBA00023015"/>
    </source>
</evidence>
<sequence>MGVTMREVAGRAGVSVKTVSRVVNDEPHIRPATRALVRAAIAELGWTPNASARTLRTGRTGVIGIAVADLRRPLLAAVVERLVTELDRHGLHASVEPTHDDPARLASVLAQRGHTFDALLVVDAPELPATTAADEGGPVIRVEVTRRPPAAQVAGTDAVSADLDQAVDLALRHLQVMGRGRAVRLGPGPLAEREQVRLVARVDPEPGRVGRAAGYRAAQRALVDQPGVDALICGTDEIALGALAGLHAAGVEVPGRVALIGYGNLDDGRFSTPSLSTIDPDPPSLARGAVDLLAARLAGDDQAPRAITVPVALVQRESTSGPGAR</sequence>
<dbReference type="SUPFAM" id="SSF53822">
    <property type="entry name" value="Periplasmic binding protein-like I"/>
    <property type="match status" value="1"/>
</dbReference>
<keyword evidence="3" id="KW-0804">Transcription</keyword>
<comment type="caution">
    <text evidence="5">The sequence shown here is derived from an EMBL/GenBank/DDBJ whole genome shotgun (WGS) entry which is preliminary data.</text>
</comment>
<dbReference type="PROSITE" id="PS00356">
    <property type="entry name" value="HTH_LACI_1"/>
    <property type="match status" value="1"/>
</dbReference>
<dbReference type="GO" id="GO:0000976">
    <property type="term" value="F:transcription cis-regulatory region binding"/>
    <property type="evidence" value="ECO:0007669"/>
    <property type="project" value="TreeGrafter"/>
</dbReference>
<evidence type="ECO:0000313" key="5">
    <source>
        <dbReference type="EMBL" id="THV40885.1"/>
    </source>
</evidence>
<evidence type="ECO:0000256" key="3">
    <source>
        <dbReference type="ARBA" id="ARBA00023163"/>
    </source>
</evidence>
<dbReference type="CDD" id="cd06267">
    <property type="entry name" value="PBP1_LacI_sugar_binding-like"/>
    <property type="match status" value="1"/>
</dbReference>
<dbReference type="SMART" id="SM00354">
    <property type="entry name" value="HTH_LACI"/>
    <property type="match status" value="1"/>
</dbReference>
<dbReference type="InterPro" id="IPR000843">
    <property type="entry name" value="HTH_LacI"/>
</dbReference>
<name>A0A4S8QDB4_9ACTN</name>
<reference evidence="6" key="1">
    <citation type="submission" date="2019-04" db="EMBL/GenBank/DDBJ databases">
        <title>Nocardioides xinjiangensis sp. nov.</title>
        <authorList>
            <person name="Liu S."/>
        </authorList>
    </citation>
    <scope>NUCLEOTIDE SEQUENCE [LARGE SCALE GENOMIC DNA]</scope>
    <source>
        <strain evidence="6">18</strain>
    </source>
</reference>
<dbReference type="OrthoDB" id="3563699at2"/>
<evidence type="ECO:0000313" key="6">
    <source>
        <dbReference type="Proteomes" id="UP000308760"/>
    </source>
</evidence>
<dbReference type="AlphaFoldDB" id="A0A4S8QDB4"/>
<evidence type="ECO:0000259" key="4">
    <source>
        <dbReference type="PROSITE" id="PS50932"/>
    </source>
</evidence>
<dbReference type="InterPro" id="IPR028082">
    <property type="entry name" value="Peripla_BP_I"/>
</dbReference>
<keyword evidence="2" id="KW-0238">DNA-binding</keyword>
<dbReference type="InterPro" id="IPR046335">
    <property type="entry name" value="LacI/GalR-like_sensor"/>
</dbReference>
<dbReference type="Gene3D" id="3.40.50.2300">
    <property type="match status" value="2"/>
</dbReference>
<dbReference type="Gene3D" id="1.10.260.40">
    <property type="entry name" value="lambda repressor-like DNA-binding domains"/>
    <property type="match status" value="1"/>
</dbReference>
<protein>
    <submittedName>
        <fullName evidence="5">LacI family transcriptional regulator</fullName>
    </submittedName>
</protein>
<dbReference type="CDD" id="cd01392">
    <property type="entry name" value="HTH_LacI"/>
    <property type="match status" value="1"/>
</dbReference>
<dbReference type="InterPro" id="IPR010982">
    <property type="entry name" value="Lambda_DNA-bd_dom_sf"/>
</dbReference>
<dbReference type="PANTHER" id="PTHR30146">
    <property type="entry name" value="LACI-RELATED TRANSCRIPTIONAL REPRESSOR"/>
    <property type="match status" value="1"/>
</dbReference>
<keyword evidence="6" id="KW-1185">Reference proteome</keyword>
<accession>A0A4S8QDB4</accession>
<dbReference type="PANTHER" id="PTHR30146:SF109">
    <property type="entry name" value="HTH-TYPE TRANSCRIPTIONAL REGULATOR GALS"/>
    <property type="match status" value="1"/>
</dbReference>
<proteinExistence type="predicted"/>
<dbReference type="GO" id="GO:0003700">
    <property type="term" value="F:DNA-binding transcription factor activity"/>
    <property type="evidence" value="ECO:0007669"/>
    <property type="project" value="TreeGrafter"/>
</dbReference>
<gene>
    <name evidence="5" type="ORF">FAB82_13605</name>
</gene>
<organism evidence="5 6">
    <name type="scientific">Glycomyces buryatensis</name>
    <dbReference type="NCBI Taxonomy" id="2570927"/>
    <lineage>
        <taxon>Bacteria</taxon>
        <taxon>Bacillati</taxon>
        <taxon>Actinomycetota</taxon>
        <taxon>Actinomycetes</taxon>
        <taxon>Glycomycetales</taxon>
        <taxon>Glycomycetaceae</taxon>
        <taxon>Glycomyces</taxon>
    </lineage>
</organism>
<dbReference type="PROSITE" id="PS50932">
    <property type="entry name" value="HTH_LACI_2"/>
    <property type="match status" value="1"/>
</dbReference>
<feature type="domain" description="HTH lacI-type" evidence="4">
    <location>
        <begin position="3"/>
        <end position="57"/>
    </location>
</feature>
<reference evidence="5 6" key="2">
    <citation type="submission" date="2019-05" db="EMBL/GenBank/DDBJ databases">
        <title>Glycomyces buryatensis sp. nov.</title>
        <authorList>
            <person name="Nikitina E."/>
        </authorList>
    </citation>
    <scope>NUCLEOTIDE SEQUENCE [LARGE SCALE GENOMIC DNA]</scope>
    <source>
        <strain evidence="5 6">18</strain>
    </source>
</reference>
<keyword evidence="1" id="KW-0805">Transcription regulation</keyword>
<dbReference type="Pfam" id="PF00356">
    <property type="entry name" value="LacI"/>
    <property type="match status" value="1"/>
</dbReference>
<dbReference type="EMBL" id="STGY01000054">
    <property type="protein sequence ID" value="THV40885.1"/>
    <property type="molecule type" value="Genomic_DNA"/>
</dbReference>